<protein>
    <submittedName>
        <fullName evidence="1">Uncharacterized protein</fullName>
    </submittedName>
</protein>
<dbReference type="Proteomes" id="UP001602058">
    <property type="component" value="Unassembled WGS sequence"/>
</dbReference>
<comment type="caution">
    <text evidence="1">The sequence shown here is derived from an EMBL/GenBank/DDBJ whole genome shotgun (WGS) entry which is preliminary data.</text>
</comment>
<proteinExistence type="predicted"/>
<keyword evidence="2" id="KW-1185">Reference proteome</keyword>
<gene>
    <name evidence="1" type="ORF">ACFY1D_02210</name>
</gene>
<evidence type="ECO:0000313" key="2">
    <source>
        <dbReference type="Proteomes" id="UP001602058"/>
    </source>
</evidence>
<reference evidence="1 2" key="1">
    <citation type="submission" date="2024-10" db="EMBL/GenBank/DDBJ databases">
        <title>The Natural Products Discovery Center: Release of the First 8490 Sequenced Strains for Exploring Actinobacteria Biosynthetic Diversity.</title>
        <authorList>
            <person name="Kalkreuter E."/>
            <person name="Kautsar S.A."/>
            <person name="Yang D."/>
            <person name="Bader C.D."/>
            <person name="Teijaro C.N."/>
            <person name="Fluegel L."/>
            <person name="Davis C.M."/>
            <person name="Simpson J.R."/>
            <person name="Lauterbach L."/>
            <person name="Steele A.D."/>
            <person name="Gui C."/>
            <person name="Meng S."/>
            <person name="Li G."/>
            <person name="Viehrig K."/>
            <person name="Ye F."/>
            <person name="Su P."/>
            <person name="Kiefer A.F."/>
            <person name="Nichols A."/>
            <person name="Cepeda A.J."/>
            <person name="Yan W."/>
            <person name="Fan B."/>
            <person name="Jiang Y."/>
            <person name="Adhikari A."/>
            <person name="Zheng C.-J."/>
            <person name="Schuster L."/>
            <person name="Cowan T.M."/>
            <person name="Smanski M.J."/>
            <person name="Chevrette M.G."/>
            <person name="De Carvalho L.P.S."/>
            <person name="Shen B."/>
        </authorList>
    </citation>
    <scope>NUCLEOTIDE SEQUENCE [LARGE SCALE GENOMIC DNA]</scope>
    <source>
        <strain evidence="1 2">NPDC001390</strain>
    </source>
</reference>
<organism evidence="1 2">
    <name type="scientific">Streptomyces bluensis</name>
    <dbReference type="NCBI Taxonomy" id="33897"/>
    <lineage>
        <taxon>Bacteria</taxon>
        <taxon>Bacillati</taxon>
        <taxon>Actinomycetota</taxon>
        <taxon>Actinomycetes</taxon>
        <taxon>Kitasatosporales</taxon>
        <taxon>Streptomycetaceae</taxon>
        <taxon>Streptomyces</taxon>
    </lineage>
</organism>
<dbReference type="EMBL" id="JBIAWJ010000001">
    <property type="protein sequence ID" value="MFF4520281.1"/>
    <property type="molecule type" value="Genomic_DNA"/>
</dbReference>
<evidence type="ECO:0000313" key="1">
    <source>
        <dbReference type="EMBL" id="MFF4520281.1"/>
    </source>
</evidence>
<dbReference type="RefSeq" id="WP_387882856.1">
    <property type="nucleotide sequence ID" value="NZ_JBIAWJ010000001.1"/>
</dbReference>
<sequence length="171" mass="18139">MAMVGLFWITEKSVYVGAEPTGYGKGVRLTADGVEALGTDQEGRWAWADLRSVGVHFAPVRRSASGWKALGNAVGTAIDVADVILGGVGDPPPVFEVHVETVDGTTELDTYGAAPRGYAAAEYDLSVNLLQRFVTGIADVSALLEWGRAHAVEGTPGRDEREALLRGWLEA</sequence>
<name>A0ABW6UA31_9ACTN</name>
<accession>A0ABW6UA31</accession>